<dbReference type="Proteomes" id="UP001497444">
    <property type="component" value="Chromosome 11"/>
</dbReference>
<accession>A0ABP0VVA1</accession>
<organism evidence="5 6">
    <name type="scientific">Sphagnum jensenii</name>
    <dbReference type="NCBI Taxonomy" id="128206"/>
    <lineage>
        <taxon>Eukaryota</taxon>
        <taxon>Viridiplantae</taxon>
        <taxon>Streptophyta</taxon>
        <taxon>Embryophyta</taxon>
        <taxon>Bryophyta</taxon>
        <taxon>Sphagnophytina</taxon>
        <taxon>Sphagnopsida</taxon>
        <taxon>Sphagnales</taxon>
        <taxon>Sphagnaceae</taxon>
        <taxon>Sphagnum</taxon>
    </lineage>
</organism>
<protein>
    <recommendedName>
        <fullName evidence="4">BHLH domain-containing protein</fullName>
    </recommendedName>
</protein>
<dbReference type="PANTHER" id="PTHR45959:SF55">
    <property type="entry name" value="BHLH DOMAIN-CONTAINING PROTEIN"/>
    <property type="match status" value="1"/>
</dbReference>
<evidence type="ECO:0000256" key="3">
    <source>
        <dbReference type="SAM" id="MobiDB-lite"/>
    </source>
</evidence>
<dbReference type="CDD" id="cd11393">
    <property type="entry name" value="bHLH_AtbHLH_like"/>
    <property type="match status" value="1"/>
</dbReference>
<evidence type="ECO:0000256" key="2">
    <source>
        <dbReference type="ARBA" id="ARBA00023163"/>
    </source>
</evidence>
<dbReference type="InterPro" id="IPR052610">
    <property type="entry name" value="bHLH_transcription_regulator"/>
</dbReference>
<dbReference type="SUPFAM" id="SSF47459">
    <property type="entry name" value="HLH, helix-loop-helix DNA-binding domain"/>
    <property type="match status" value="1"/>
</dbReference>
<evidence type="ECO:0000259" key="4">
    <source>
        <dbReference type="PROSITE" id="PS50888"/>
    </source>
</evidence>
<evidence type="ECO:0000313" key="6">
    <source>
        <dbReference type="Proteomes" id="UP001497444"/>
    </source>
</evidence>
<dbReference type="InterPro" id="IPR045239">
    <property type="entry name" value="bHLH95_bHLH"/>
</dbReference>
<keyword evidence="2" id="KW-0804">Transcription</keyword>
<dbReference type="Gene3D" id="4.10.280.10">
    <property type="entry name" value="Helix-loop-helix DNA-binding domain"/>
    <property type="match status" value="1"/>
</dbReference>
<evidence type="ECO:0000313" key="5">
    <source>
        <dbReference type="EMBL" id="CAK9258425.1"/>
    </source>
</evidence>
<keyword evidence="6" id="KW-1185">Reference proteome</keyword>
<sequence>MDMSRGVSVLALDEQLDAAVGFGFHHHGSSPGLWCDSRRPAAAPVSSFGVAEQDQDDIADSLAHNPFTWLQPCGLPLSDVEIEPSISKILEDLPDISKETLFPADNTTSPQSKATAMPPGSSPLSASDVPQIPPQTHFPTSESFVGKSANLTHEQMLSYDPIPTHVAPAAHHGGLGAHSKTLLPTSDDCKSRSSGYVGIEDAIVPTTGRCDDRHPEDSSARAHKRTKITAATVDHLQQRPKKMAEPKLEGFVKRTRWSRPTDQAEHILRERHRRDDMTVKYSILESLLPAGSKRDRATIVEDAIKFVKDLQHRRDKLLKRCSRMKPAVAPDPPPRRDIHMQTVMLQFTMPAIKHSRVGDSSSPSSLSMQESPGSESIITRDCYVHSDLLNEIMIEMMCKPRPNFQSILLQAVESQNLELIHCTVTKTPIGMICIIVAKQQNYPGSPHSHASIVQALKAAVQVV</sequence>
<proteinExistence type="predicted"/>
<feature type="domain" description="BHLH" evidence="4">
    <location>
        <begin position="261"/>
        <end position="310"/>
    </location>
</feature>
<dbReference type="PROSITE" id="PS50888">
    <property type="entry name" value="BHLH"/>
    <property type="match status" value="1"/>
</dbReference>
<keyword evidence="1" id="KW-0805">Transcription regulation</keyword>
<feature type="region of interest" description="Disordered" evidence="3">
    <location>
        <begin position="100"/>
        <end position="132"/>
    </location>
</feature>
<gene>
    <name evidence="5" type="ORF">CSSPJE1EN1_LOCUS3903</name>
</gene>
<feature type="compositionally biased region" description="Polar residues" evidence="3">
    <location>
        <begin position="105"/>
        <end position="114"/>
    </location>
</feature>
<name>A0ABP0VVA1_9BRYO</name>
<dbReference type="Pfam" id="PF00010">
    <property type="entry name" value="HLH"/>
    <property type="match status" value="1"/>
</dbReference>
<evidence type="ECO:0000256" key="1">
    <source>
        <dbReference type="ARBA" id="ARBA00023015"/>
    </source>
</evidence>
<dbReference type="InterPro" id="IPR011598">
    <property type="entry name" value="bHLH_dom"/>
</dbReference>
<reference evidence="5" key="1">
    <citation type="submission" date="2024-02" db="EMBL/GenBank/DDBJ databases">
        <authorList>
            <consortium name="ELIXIR-Norway"/>
            <consortium name="Elixir Norway"/>
        </authorList>
    </citation>
    <scope>NUCLEOTIDE SEQUENCE</scope>
</reference>
<dbReference type="InterPro" id="IPR036638">
    <property type="entry name" value="HLH_DNA-bd_sf"/>
</dbReference>
<dbReference type="EMBL" id="OZ020106">
    <property type="protein sequence ID" value="CAK9258425.1"/>
    <property type="molecule type" value="Genomic_DNA"/>
</dbReference>
<dbReference type="SMART" id="SM00353">
    <property type="entry name" value="HLH"/>
    <property type="match status" value="1"/>
</dbReference>
<dbReference type="PANTHER" id="PTHR45959">
    <property type="entry name" value="BHLH TRANSCRIPTION FACTOR"/>
    <property type="match status" value="1"/>
</dbReference>